<evidence type="ECO:0000313" key="2">
    <source>
        <dbReference type="Proteomes" id="UP000275408"/>
    </source>
</evidence>
<reference evidence="1 2" key="1">
    <citation type="journal article" date="2018" name="Sci. Rep.">
        <title>Comparative analysis of the Pocillopora damicornis genome highlights role of immune system in coral evolution.</title>
        <authorList>
            <person name="Cunning R."/>
            <person name="Bay R.A."/>
            <person name="Gillette P."/>
            <person name="Baker A.C."/>
            <person name="Traylor-Knowles N."/>
        </authorList>
    </citation>
    <scope>NUCLEOTIDE SEQUENCE [LARGE SCALE GENOMIC DNA]</scope>
    <source>
        <strain evidence="1">RSMAS</strain>
        <tissue evidence="1">Whole animal</tissue>
    </source>
</reference>
<dbReference type="AlphaFoldDB" id="A0A3M6U935"/>
<keyword evidence="2" id="KW-1185">Reference proteome</keyword>
<evidence type="ECO:0000313" key="1">
    <source>
        <dbReference type="EMBL" id="RMX50059.1"/>
    </source>
</evidence>
<gene>
    <name evidence="1" type="ORF">pdam_00002952</name>
</gene>
<dbReference type="EMBL" id="RCHS01002011">
    <property type="protein sequence ID" value="RMX50059.1"/>
    <property type="molecule type" value="Genomic_DNA"/>
</dbReference>
<organism evidence="1 2">
    <name type="scientific">Pocillopora damicornis</name>
    <name type="common">Cauliflower coral</name>
    <name type="synonym">Millepora damicornis</name>
    <dbReference type="NCBI Taxonomy" id="46731"/>
    <lineage>
        <taxon>Eukaryota</taxon>
        <taxon>Metazoa</taxon>
        <taxon>Cnidaria</taxon>
        <taxon>Anthozoa</taxon>
        <taxon>Hexacorallia</taxon>
        <taxon>Scleractinia</taxon>
        <taxon>Astrocoeniina</taxon>
        <taxon>Pocilloporidae</taxon>
        <taxon>Pocillopora</taxon>
    </lineage>
</organism>
<protein>
    <submittedName>
        <fullName evidence="1">Uncharacterized protein</fullName>
    </submittedName>
</protein>
<proteinExistence type="predicted"/>
<accession>A0A3M6U935</accession>
<comment type="caution">
    <text evidence="1">The sequence shown here is derived from an EMBL/GenBank/DDBJ whole genome shotgun (WGS) entry which is preliminary data.</text>
</comment>
<dbReference type="Proteomes" id="UP000275408">
    <property type="component" value="Unassembled WGS sequence"/>
</dbReference>
<sequence length="128" mass="14590">MTFSPSQLEERPSLIIPTVAPITAWCFMEICWDFGHLTQFLTHALLEIIVQPNSMHPSFVEEAVIELLAADCIEEHLELPYCVNPLSVAEGKKLKPVIDLRSPRVRRGKKIAKYSLRFTLYDKVAPQL</sequence>
<name>A0A3M6U935_POCDA</name>